<evidence type="ECO:0000259" key="3">
    <source>
        <dbReference type="PROSITE" id="PS50937"/>
    </source>
</evidence>
<dbReference type="eggNOG" id="COG0789">
    <property type="taxonomic scope" value="Bacteria"/>
</dbReference>
<dbReference type="RefSeq" id="WP_020949378.1">
    <property type="nucleotide sequence ID" value="NC_022041.1"/>
</dbReference>
<keyword evidence="5" id="KW-1185">Reference proteome</keyword>
<sequence length="138" mass="15670">MSEDLMTIREMSETFGVTPRALRFYEAGALISPLRKGQMRLYSRSDRARLKLILRGKRFGFSLDQIREILELYNPEDKNLAQTQTALATARDRLSDMENQQAELGQAILELRQQIVEGEASLARLKAGQAAPTSLEER</sequence>
<evidence type="ECO:0000313" key="5">
    <source>
        <dbReference type="Proteomes" id="UP000015480"/>
    </source>
</evidence>
<dbReference type="AlphaFoldDB" id="S5XKJ3"/>
<protein>
    <submittedName>
        <fullName evidence="4">Transcriptional regulator, MerR family</fullName>
    </submittedName>
</protein>
<dbReference type="OrthoDB" id="9803659at2"/>
<proteinExistence type="predicted"/>
<evidence type="ECO:0000256" key="2">
    <source>
        <dbReference type="SAM" id="Coils"/>
    </source>
</evidence>
<dbReference type="PANTHER" id="PTHR30204:SF58">
    <property type="entry name" value="HTH-TYPE TRANSCRIPTIONAL REGULATOR YFMP"/>
    <property type="match status" value="1"/>
</dbReference>
<dbReference type="CDD" id="cd04776">
    <property type="entry name" value="HTH_GnyR"/>
    <property type="match status" value="1"/>
</dbReference>
<dbReference type="InterPro" id="IPR009061">
    <property type="entry name" value="DNA-bd_dom_put_sf"/>
</dbReference>
<dbReference type="Pfam" id="PF13411">
    <property type="entry name" value="MerR_1"/>
    <property type="match status" value="1"/>
</dbReference>
<dbReference type="STRING" id="1367847.JCM7686_0630"/>
<accession>S5XKJ3</accession>
<name>S5XKJ3_PARAH</name>
<dbReference type="InterPro" id="IPR047057">
    <property type="entry name" value="MerR_fam"/>
</dbReference>
<dbReference type="KEGG" id="pami:JCM7686_0630"/>
<gene>
    <name evidence="4" type="ORF">JCM7686_0630</name>
</gene>
<evidence type="ECO:0000256" key="1">
    <source>
        <dbReference type="ARBA" id="ARBA00023125"/>
    </source>
</evidence>
<dbReference type="Gene3D" id="1.10.1660.10">
    <property type="match status" value="1"/>
</dbReference>
<evidence type="ECO:0000313" key="4">
    <source>
        <dbReference type="EMBL" id="AGT07739.1"/>
    </source>
</evidence>
<dbReference type="GO" id="GO:0003677">
    <property type="term" value="F:DNA binding"/>
    <property type="evidence" value="ECO:0007669"/>
    <property type="project" value="UniProtKB-KW"/>
</dbReference>
<organism evidence="4 5">
    <name type="scientific">Paracoccus aminophilus JCM 7686</name>
    <dbReference type="NCBI Taxonomy" id="1367847"/>
    <lineage>
        <taxon>Bacteria</taxon>
        <taxon>Pseudomonadati</taxon>
        <taxon>Pseudomonadota</taxon>
        <taxon>Alphaproteobacteria</taxon>
        <taxon>Rhodobacterales</taxon>
        <taxon>Paracoccaceae</taxon>
        <taxon>Paracoccus</taxon>
    </lineage>
</organism>
<dbReference type="PATRIC" id="fig|1367847.3.peg.581"/>
<dbReference type="SUPFAM" id="SSF46955">
    <property type="entry name" value="Putative DNA-binding domain"/>
    <property type="match status" value="1"/>
</dbReference>
<dbReference type="InterPro" id="IPR000551">
    <property type="entry name" value="MerR-type_HTH_dom"/>
</dbReference>
<reference evidence="4 5" key="1">
    <citation type="journal article" date="2014" name="BMC Genomics">
        <title>Architecture and functions of a multipartite genome of the methylotrophic bacterium Paracoccus aminophilus JCM 7686, containing primary and secondary chromids.</title>
        <authorList>
            <person name="Dziewit L."/>
            <person name="Czarnecki J."/>
            <person name="Wibberg D."/>
            <person name="Radlinska M."/>
            <person name="Mrozek P."/>
            <person name="Szymczak M."/>
            <person name="Schluter A."/>
            <person name="Puhler A."/>
            <person name="Bartosik D."/>
        </authorList>
    </citation>
    <scope>NUCLEOTIDE SEQUENCE [LARGE SCALE GENOMIC DNA]</scope>
    <source>
        <strain evidence="4">JCM 7686</strain>
    </source>
</reference>
<feature type="domain" description="HTH merR-type" evidence="3">
    <location>
        <begin position="5"/>
        <end position="72"/>
    </location>
</feature>
<keyword evidence="2" id="KW-0175">Coiled coil</keyword>
<dbReference type="SMART" id="SM00422">
    <property type="entry name" value="HTH_MERR"/>
    <property type="match status" value="1"/>
</dbReference>
<dbReference type="PANTHER" id="PTHR30204">
    <property type="entry name" value="REDOX-CYCLING DRUG-SENSING TRANSCRIPTIONAL ACTIVATOR SOXR"/>
    <property type="match status" value="1"/>
</dbReference>
<dbReference type="PROSITE" id="PS50937">
    <property type="entry name" value="HTH_MERR_2"/>
    <property type="match status" value="1"/>
</dbReference>
<feature type="coiled-coil region" evidence="2">
    <location>
        <begin position="80"/>
        <end position="114"/>
    </location>
</feature>
<dbReference type="HOGENOM" id="CLU_060077_3_3_5"/>
<dbReference type="EMBL" id="CP006650">
    <property type="protein sequence ID" value="AGT07739.1"/>
    <property type="molecule type" value="Genomic_DNA"/>
</dbReference>
<dbReference type="GO" id="GO:0003700">
    <property type="term" value="F:DNA-binding transcription factor activity"/>
    <property type="evidence" value="ECO:0007669"/>
    <property type="project" value="InterPro"/>
</dbReference>
<keyword evidence="1" id="KW-0238">DNA-binding</keyword>
<dbReference type="Proteomes" id="UP000015480">
    <property type="component" value="Chromosome"/>
</dbReference>